<feature type="non-terminal residue" evidence="1">
    <location>
        <position position="1"/>
    </location>
</feature>
<comment type="caution">
    <text evidence="1">The sequence shown here is derived from an EMBL/GenBank/DDBJ whole genome shotgun (WGS) entry which is preliminary data.</text>
</comment>
<dbReference type="AlphaFoldDB" id="X0W8X4"/>
<protein>
    <submittedName>
        <fullName evidence="1">Uncharacterized protein</fullName>
    </submittedName>
</protein>
<accession>X0W8X4</accession>
<proteinExistence type="predicted"/>
<dbReference type="EMBL" id="BARS01027189">
    <property type="protein sequence ID" value="GAG09086.1"/>
    <property type="molecule type" value="Genomic_DNA"/>
</dbReference>
<name>X0W8X4_9ZZZZ</name>
<sequence>NEKPADKWFVGEDIIRSKVDKKLTDKKLKKNTKKNAA</sequence>
<evidence type="ECO:0000313" key="1">
    <source>
        <dbReference type="EMBL" id="GAG09086.1"/>
    </source>
</evidence>
<reference evidence="1" key="1">
    <citation type="journal article" date="2014" name="Front. Microbiol.">
        <title>High frequency of phylogenetically diverse reductive dehalogenase-homologous genes in deep subseafloor sedimentary metagenomes.</title>
        <authorList>
            <person name="Kawai M."/>
            <person name="Futagami T."/>
            <person name="Toyoda A."/>
            <person name="Takaki Y."/>
            <person name="Nishi S."/>
            <person name="Hori S."/>
            <person name="Arai W."/>
            <person name="Tsubouchi T."/>
            <person name="Morono Y."/>
            <person name="Uchiyama I."/>
            <person name="Ito T."/>
            <person name="Fujiyama A."/>
            <person name="Inagaki F."/>
            <person name="Takami H."/>
        </authorList>
    </citation>
    <scope>NUCLEOTIDE SEQUENCE</scope>
    <source>
        <strain evidence="1">Expedition CK06-06</strain>
    </source>
</reference>
<organism evidence="1">
    <name type="scientific">marine sediment metagenome</name>
    <dbReference type="NCBI Taxonomy" id="412755"/>
    <lineage>
        <taxon>unclassified sequences</taxon>
        <taxon>metagenomes</taxon>
        <taxon>ecological metagenomes</taxon>
    </lineage>
</organism>
<gene>
    <name evidence="1" type="ORF">S01H1_42728</name>
</gene>